<dbReference type="GO" id="GO:0102710">
    <property type="term" value="F:D-inositol-3-phosphate glycosyltransferase activity"/>
    <property type="evidence" value="ECO:0007669"/>
    <property type="project" value="UniProtKB-EC"/>
</dbReference>
<dbReference type="AlphaFoldDB" id="A0A263HCQ5"/>
<evidence type="ECO:0000313" key="3">
    <source>
        <dbReference type="EMBL" id="SUU34223.1"/>
    </source>
</evidence>
<dbReference type="Proteomes" id="UP000215738">
    <property type="component" value="Unassembled WGS sequence"/>
</dbReference>
<evidence type="ECO:0000259" key="1">
    <source>
        <dbReference type="Pfam" id="PF00534"/>
    </source>
</evidence>
<reference evidence="3 5" key="2">
    <citation type="submission" date="2018-06" db="EMBL/GenBank/DDBJ databases">
        <authorList>
            <consortium name="Pathogen Informatics"/>
            <person name="Doyle S."/>
        </authorList>
    </citation>
    <scope>NUCLEOTIDE SEQUENCE [LARGE SCALE GENOMIC DNA]</scope>
    <source>
        <strain evidence="3 5">NCTC10851</strain>
    </source>
</reference>
<dbReference type="PANTHER" id="PTHR45947">
    <property type="entry name" value="SULFOQUINOVOSYL TRANSFERASE SQD2"/>
    <property type="match status" value="1"/>
</dbReference>
<dbReference type="EC" id="2.4.1.250" evidence="3"/>
<keyword evidence="4" id="KW-1185">Reference proteome</keyword>
<gene>
    <name evidence="3" type="primary">mshA</name>
    <name evidence="2" type="ORF">CFY87_09450</name>
    <name evidence="3" type="ORF">NCTC10851_00215</name>
</gene>
<sequence>MANQRPAILFINMAKGFGGGEYQSAQLIKHVSGYDTYFLGKKSGKFIPHLQENLPQTKIVNLWQALKLIFTHSPLIIHALDGQGAHFAGAFKRLSGKPTMITRRISVPFRHKSSARSYQNVDMVVGVSHQVTDNMRLLNANVRTIYGSIKPLQENREFEQRYFATPKQGLRVAHIGNLLKIKNFPLTIELARRFPQVTFYIVGSGVLEAELKQQAEGIGNIEFIPFNPYVGSVLKQVDLQLVPSHSEGMGFVILEGYLYKRPVLAHKTGGIPEIVQHGKTGFLIENNDIAAYQAILQQLVDNPEQLQTMQNHIADYMQNMDFSVERMIKEYEDAYQMLLTKR</sequence>
<keyword evidence="3" id="KW-0328">Glycosyltransferase</keyword>
<accession>A0A263HCQ5</accession>
<dbReference type="OrthoDB" id="9062832at2"/>
<dbReference type="Proteomes" id="UP000254507">
    <property type="component" value="Unassembled WGS sequence"/>
</dbReference>
<feature type="domain" description="Glycosyl transferase family 1" evidence="1">
    <location>
        <begin position="158"/>
        <end position="311"/>
    </location>
</feature>
<dbReference type="EMBL" id="NLFK01000010">
    <property type="protein sequence ID" value="OZN24286.1"/>
    <property type="molecule type" value="Genomic_DNA"/>
</dbReference>
<proteinExistence type="predicted"/>
<dbReference type="PANTHER" id="PTHR45947:SF3">
    <property type="entry name" value="SULFOQUINOVOSYL TRANSFERASE SQD2"/>
    <property type="match status" value="1"/>
</dbReference>
<dbReference type="EMBL" id="UFSB01000001">
    <property type="protein sequence ID" value="SUU34223.1"/>
    <property type="molecule type" value="Genomic_DNA"/>
</dbReference>
<dbReference type="InterPro" id="IPR050194">
    <property type="entry name" value="Glycosyltransferase_grp1"/>
</dbReference>
<organism evidence="3 5">
    <name type="scientific">Actinobacillus seminis</name>
    <dbReference type="NCBI Taxonomy" id="722"/>
    <lineage>
        <taxon>Bacteria</taxon>
        <taxon>Pseudomonadati</taxon>
        <taxon>Pseudomonadota</taxon>
        <taxon>Gammaproteobacteria</taxon>
        <taxon>Pasteurellales</taxon>
        <taxon>Pasteurellaceae</taxon>
        <taxon>Actinobacillus</taxon>
    </lineage>
</organism>
<keyword evidence="3" id="KW-0808">Transferase</keyword>
<reference evidence="2 4" key="1">
    <citation type="submission" date="2017-07" db="EMBL/GenBank/DDBJ databases">
        <title>Virulence factors identified in Actinobacillus seminis.</title>
        <authorList>
            <person name="Negrete-Abascal E."/>
            <person name="Vaca-Pacheco S."/>
            <person name="Montes-Garcia F."/>
            <person name="Leyto-Gil A.M."/>
            <person name="Fragoso-Garcia E."/>
            <person name="Carvente-Garcia R."/>
            <person name="Perez-Agueros S."/>
            <person name="Castelan-Sanchez H.G."/>
            <person name="Garcia-Molina A."/>
            <person name="Villamar T.E."/>
            <person name="Vazquez-Cruz C."/>
        </authorList>
    </citation>
    <scope>NUCLEOTIDE SEQUENCE [LARGE SCALE GENOMIC DNA]</scope>
    <source>
        <strain evidence="2 4">ATCC 15768</strain>
    </source>
</reference>
<dbReference type="RefSeq" id="WP_094947018.1">
    <property type="nucleotide sequence ID" value="NZ_NLFK01000010.1"/>
</dbReference>
<evidence type="ECO:0000313" key="5">
    <source>
        <dbReference type="Proteomes" id="UP000254507"/>
    </source>
</evidence>
<dbReference type="CDD" id="cd03801">
    <property type="entry name" value="GT4_PimA-like"/>
    <property type="match status" value="1"/>
</dbReference>
<dbReference type="Gene3D" id="3.40.50.2000">
    <property type="entry name" value="Glycogen Phosphorylase B"/>
    <property type="match status" value="2"/>
</dbReference>
<name>A0A263HCQ5_9PAST</name>
<protein>
    <submittedName>
        <fullName evidence="2 3">Glycosyl transferase</fullName>
        <ecNumber evidence="3">2.4.1.250</ecNumber>
    </submittedName>
</protein>
<dbReference type="Pfam" id="PF00534">
    <property type="entry name" value="Glycos_transf_1"/>
    <property type="match status" value="1"/>
</dbReference>
<dbReference type="InterPro" id="IPR001296">
    <property type="entry name" value="Glyco_trans_1"/>
</dbReference>
<evidence type="ECO:0000313" key="2">
    <source>
        <dbReference type="EMBL" id="OZN24286.1"/>
    </source>
</evidence>
<evidence type="ECO:0000313" key="4">
    <source>
        <dbReference type="Proteomes" id="UP000215738"/>
    </source>
</evidence>
<dbReference type="InParanoid" id="A0A263HCQ5"/>
<dbReference type="SUPFAM" id="SSF53756">
    <property type="entry name" value="UDP-Glycosyltransferase/glycogen phosphorylase"/>
    <property type="match status" value="1"/>
</dbReference>